<dbReference type="Proteomes" id="UP000024635">
    <property type="component" value="Unassembled WGS sequence"/>
</dbReference>
<reference evidence="2" key="1">
    <citation type="journal article" date="2015" name="Nat. Genet.">
        <title>The genome and transcriptome of the zoonotic hookworm Ancylostoma ceylanicum identify infection-specific gene families.</title>
        <authorList>
            <person name="Schwarz E.M."/>
            <person name="Hu Y."/>
            <person name="Antoshechkin I."/>
            <person name="Miller M.M."/>
            <person name="Sternberg P.W."/>
            <person name="Aroian R.V."/>
        </authorList>
    </citation>
    <scope>NUCLEOTIDE SEQUENCE</scope>
    <source>
        <strain evidence="2">HY135</strain>
    </source>
</reference>
<protein>
    <submittedName>
        <fullName evidence="1">Uncharacterized protein</fullName>
    </submittedName>
</protein>
<evidence type="ECO:0000313" key="1">
    <source>
        <dbReference type="EMBL" id="EYB89425.1"/>
    </source>
</evidence>
<sequence length="75" mass="8541">MHQTVLADAMWNFESRALPLERAELTLKKIDILPRVGAPDKTGITKVCGEICCFFFFCESSELRYGSISYYSKIT</sequence>
<proteinExistence type="predicted"/>
<organism evidence="1 2">
    <name type="scientific">Ancylostoma ceylanicum</name>
    <dbReference type="NCBI Taxonomy" id="53326"/>
    <lineage>
        <taxon>Eukaryota</taxon>
        <taxon>Metazoa</taxon>
        <taxon>Ecdysozoa</taxon>
        <taxon>Nematoda</taxon>
        <taxon>Chromadorea</taxon>
        <taxon>Rhabditida</taxon>
        <taxon>Rhabditina</taxon>
        <taxon>Rhabditomorpha</taxon>
        <taxon>Strongyloidea</taxon>
        <taxon>Ancylostomatidae</taxon>
        <taxon>Ancylostomatinae</taxon>
        <taxon>Ancylostoma</taxon>
    </lineage>
</organism>
<name>A0A016SFP0_9BILA</name>
<evidence type="ECO:0000313" key="2">
    <source>
        <dbReference type="Proteomes" id="UP000024635"/>
    </source>
</evidence>
<comment type="caution">
    <text evidence="1">The sequence shown here is derived from an EMBL/GenBank/DDBJ whole genome shotgun (WGS) entry which is preliminary data.</text>
</comment>
<gene>
    <name evidence="1" type="primary">Acey_s0232.g3046</name>
    <name evidence="1" type="ORF">Y032_0232g3046</name>
</gene>
<accession>A0A016SFP0</accession>
<dbReference type="AlphaFoldDB" id="A0A016SFP0"/>
<dbReference type="EMBL" id="JARK01001568">
    <property type="protein sequence ID" value="EYB89425.1"/>
    <property type="molecule type" value="Genomic_DNA"/>
</dbReference>
<keyword evidence="2" id="KW-1185">Reference proteome</keyword>